<feature type="compositionally biased region" description="Polar residues" evidence="1">
    <location>
        <begin position="179"/>
        <end position="188"/>
    </location>
</feature>
<comment type="caution">
    <text evidence="3">The sequence shown here is derived from an EMBL/GenBank/DDBJ whole genome shotgun (WGS) entry which is preliminary data.</text>
</comment>
<proteinExistence type="predicted"/>
<evidence type="ECO:0000313" key="3">
    <source>
        <dbReference type="EMBL" id="HAF4788784.1"/>
    </source>
</evidence>
<feature type="region of interest" description="Disordered" evidence="1">
    <location>
        <begin position="175"/>
        <end position="201"/>
    </location>
</feature>
<reference evidence="3" key="1">
    <citation type="journal article" date="2018" name="Genome Biol.">
        <title>SKESA: strategic k-mer extension for scrupulous assemblies.</title>
        <authorList>
            <person name="Souvorov A."/>
            <person name="Agarwala R."/>
            <person name="Lipman D.J."/>
        </authorList>
    </citation>
    <scope>NUCLEOTIDE SEQUENCE</scope>
    <source>
        <strain evidence="3">MA.NL_D32</strain>
    </source>
</reference>
<feature type="domain" description="Phage tail fibre protein N-terminal" evidence="2">
    <location>
        <begin position="1"/>
        <end position="150"/>
    </location>
</feature>
<dbReference type="InterPro" id="IPR022225">
    <property type="entry name" value="Phage_tail_fibre_N"/>
</dbReference>
<evidence type="ECO:0000259" key="2">
    <source>
        <dbReference type="Pfam" id="PF12571"/>
    </source>
</evidence>
<dbReference type="AlphaFoldDB" id="A0A747V6N7"/>
<dbReference type="InterPro" id="IPR051934">
    <property type="entry name" value="Phage_Tail_Fiber_Structural"/>
</dbReference>
<dbReference type="EMBL" id="DAAVDI010000014">
    <property type="protein sequence ID" value="HAF4788784.1"/>
    <property type="molecule type" value="Genomic_DNA"/>
</dbReference>
<organism evidence="3">
    <name type="scientific">Salmonella enterica</name>
    <name type="common">Salmonella choleraesuis</name>
    <dbReference type="NCBI Taxonomy" id="28901"/>
    <lineage>
        <taxon>Bacteria</taxon>
        <taxon>Pseudomonadati</taxon>
        <taxon>Pseudomonadota</taxon>
        <taxon>Gammaproteobacteria</taxon>
        <taxon>Enterobacterales</taxon>
        <taxon>Enterobacteriaceae</taxon>
        <taxon>Salmonella</taxon>
    </lineage>
</organism>
<reference evidence="3" key="2">
    <citation type="submission" date="2020-02" db="EMBL/GenBank/DDBJ databases">
        <authorList>
            <consortium name="NCBI Pathogen Detection Project"/>
        </authorList>
    </citation>
    <scope>NUCLEOTIDE SEQUENCE</scope>
    <source>
        <strain evidence="3">MA.NL_D32</strain>
    </source>
</reference>
<dbReference type="Pfam" id="PF12571">
    <property type="entry name" value="Phage_tail_fib"/>
    <property type="match status" value="1"/>
</dbReference>
<protein>
    <submittedName>
        <fullName evidence="3">Phage tail protein</fullName>
    </submittedName>
</protein>
<dbReference type="PANTHER" id="PTHR35191:SF1">
    <property type="entry name" value="PROPHAGE SIDE TAIL FIBER PROTEIN HOMOLOG STFQ-RELATED"/>
    <property type="match status" value="1"/>
</dbReference>
<gene>
    <name evidence="3" type="ORF">G8L03_004451</name>
</gene>
<dbReference type="PANTHER" id="PTHR35191">
    <property type="entry name" value="PROPHAGE SIDE TAIL FIBER PROTEIN HOMOLOG STFQ-RELATED"/>
    <property type="match status" value="1"/>
</dbReference>
<evidence type="ECO:0000256" key="1">
    <source>
        <dbReference type="SAM" id="MobiDB-lite"/>
    </source>
</evidence>
<sequence length="551" mass="58386">MSAKFYTLLTEIGAAKLASAAALGVPLKITHMAVGDGGGVLPTPSAQQTALVAEKRRAALNMLYIDPQNSSQIIAEQVIPETEGGWWIREVGLFDETGALIAVGNCPESYKPQLTEGSGRTQTVRMVLITSSTDNITLKIDPAVVLATRKYVDDKALELKVYVDDLMAKHLAAPDPHSQYAQKDSPTLTGIPKVPTPAAGNSTKQIANTEFVASSIAAIVDSAPAALDTLNELAAALGNDPNFATTMINALAGKQPLDNTLTNLSGKDIAGLLTYLGLGETINLAKNAVPATRRVNSKPLIGDITLSAADVNAFALGMTGDYTLENDKSVGWNWKSGVYNVPTGGASKLILHFNMNIGSCPAVQFCVNYKNGGISYRSARDDFGFELDWTEFYTTTRKPSAGDVGALPVSGGVINGNLGIGTPNILGGSSIVLGDNDTGLKQNGDGLLDIYANGVQVFRFQNDTLESKKSINVTGRLTPTDYGNFDSRYVQDFRLGSYESGQAWMGPGFSDTLGYVLTAATNGNGDELIDGLGRRPMQKLIGNQWYNVTSV</sequence>
<name>A0A747V6N7_SALER</name>
<accession>A0A747V6N7</accession>